<dbReference type="SUPFAM" id="SSF53300">
    <property type="entry name" value="vWA-like"/>
    <property type="match status" value="1"/>
</dbReference>
<dbReference type="PANTHER" id="PTHR37947">
    <property type="entry name" value="BLL2462 PROTEIN"/>
    <property type="match status" value="1"/>
</dbReference>
<accession>A0A917J6N7</accession>
<keyword evidence="1" id="KW-0472">Membrane</keyword>
<organism evidence="2 3">
    <name type="scientific">Mucilaginibacter galii</name>
    <dbReference type="NCBI Taxonomy" id="2005073"/>
    <lineage>
        <taxon>Bacteria</taxon>
        <taxon>Pseudomonadati</taxon>
        <taxon>Bacteroidota</taxon>
        <taxon>Sphingobacteriia</taxon>
        <taxon>Sphingobacteriales</taxon>
        <taxon>Sphingobacteriaceae</taxon>
        <taxon>Mucilaginibacter</taxon>
    </lineage>
</organism>
<sequence length="710" mass="79219">MPYSYFLLNHSPLTTQLLTSLTWGSVSGWWTPVCLLLGVLYAWLMYRNPVSISSGGRWLLSGLRALAVFLIAFLLVSPLIKSVTYQPQKPLVLIAQDNSSSINTFKPKSFNVSEFNIQLAGLKKLLGNDYEVREFNFDRNLHNGLSTSYQGKQTNIAAAIHELNERFVNQNVGALVLATDGLYNQGADPQYETRNLKTSIYTIALGDTVPRRDLLISNVNYNKTAFLGNDFMLEVLAEAYQSMGETLRLSIAEDGRTVFTQNIPVTSNAFREVVPVKLNADKKGIHQFTVKLAPISNELSVQNNAEIIYIEVLDARQKVLLAYASPHPDISVIKQLVERNKNYELKAVPADKLTTVKLSDYGLIILYQITAGDNPALKTFAAQSKVPLWYITGAQTDLSDFNQEQNTIGIIAGRTDVQEEFAVPVAGFSLFTLTDSTQNKINRFPPLLAPFGNYGSAAGASVLLKQKIGSVNTTFPLLAFNEADGRRTAVLAGEGLWRWNLAEYQEFGSHTAMEELFSQSIQYLTANANRQRFRVYAAKNVFDEGENILLNAELYNDALQLINTPDVNITLKNSSGKNYSYLFSRAGQSYQLNAGVLPVGNYSYTANSKLGKQTFTAKGQFTIKALNLESRQSTANHQLLYNMAKQSGGKMLQPAQLNQLAELIRKNENIKTVVYDDQRYSDLIDSKWLFVLILALLSTEWFLRKREGEV</sequence>
<gene>
    <name evidence="2" type="ORF">GCM10011425_02740</name>
</gene>
<dbReference type="Gene3D" id="3.40.50.410">
    <property type="entry name" value="von Willebrand factor, type A domain"/>
    <property type="match status" value="1"/>
</dbReference>
<protein>
    <recommendedName>
        <fullName evidence="4">VWA domain-containing protein</fullName>
    </recommendedName>
</protein>
<comment type="caution">
    <text evidence="2">The sequence shown here is derived from an EMBL/GenBank/DDBJ whole genome shotgun (WGS) entry which is preliminary data.</text>
</comment>
<dbReference type="InterPro" id="IPR036465">
    <property type="entry name" value="vWFA_dom_sf"/>
</dbReference>
<dbReference type="EMBL" id="BMDO01000001">
    <property type="protein sequence ID" value="GGI49062.1"/>
    <property type="molecule type" value="Genomic_DNA"/>
</dbReference>
<evidence type="ECO:0008006" key="4">
    <source>
        <dbReference type="Google" id="ProtNLM"/>
    </source>
</evidence>
<feature type="transmembrane region" description="Helical" evidence="1">
    <location>
        <begin position="27"/>
        <end position="46"/>
    </location>
</feature>
<reference evidence="2" key="2">
    <citation type="submission" date="2020-09" db="EMBL/GenBank/DDBJ databases">
        <authorList>
            <person name="Sun Q."/>
            <person name="Sedlacek I."/>
        </authorList>
    </citation>
    <scope>NUCLEOTIDE SEQUENCE</scope>
    <source>
        <strain evidence="2">CCM 8711</strain>
    </source>
</reference>
<dbReference type="InterPro" id="IPR029062">
    <property type="entry name" value="Class_I_gatase-like"/>
</dbReference>
<evidence type="ECO:0000256" key="1">
    <source>
        <dbReference type="SAM" id="Phobius"/>
    </source>
</evidence>
<dbReference type="SUPFAM" id="SSF52317">
    <property type="entry name" value="Class I glutamine amidotransferase-like"/>
    <property type="match status" value="1"/>
</dbReference>
<evidence type="ECO:0000313" key="3">
    <source>
        <dbReference type="Proteomes" id="UP000662074"/>
    </source>
</evidence>
<feature type="transmembrane region" description="Helical" evidence="1">
    <location>
        <begin position="58"/>
        <end position="80"/>
    </location>
</feature>
<name>A0A917J6N7_9SPHI</name>
<dbReference type="AlphaFoldDB" id="A0A917J6N7"/>
<dbReference type="Proteomes" id="UP000662074">
    <property type="component" value="Unassembled WGS sequence"/>
</dbReference>
<keyword evidence="1" id="KW-1133">Transmembrane helix</keyword>
<dbReference type="RefSeq" id="WP_188413077.1">
    <property type="nucleotide sequence ID" value="NZ_BMDO01000001.1"/>
</dbReference>
<keyword evidence="3" id="KW-1185">Reference proteome</keyword>
<keyword evidence="1" id="KW-0812">Transmembrane</keyword>
<evidence type="ECO:0000313" key="2">
    <source>
        <dbReference type="EMBL" id="GGI49062.1"/>
    </source>
</evidence>
<dbReference type="PANTHER" id="PTHR37947:SF1">
    <property type="entry name" value="BLL2462 PROTEIN"/>
    <property type="match status" value="1"/>
</dbReference>
<reference evidence="2" key="1">
    <citation type="journal article" date="2014" name="Int. J. Syst. Evol. Microbiol.">
        <title>Complete genome sequence of Corynebacterium casei LMG S-19264T (=DSM 44701T), isolated from a smear-ripened cheese.</title>
        <authorList>
            <consortium name="US DOE Joint Genome Institute (JGI-PGF)"/>
            <person name="Walter F."/>
            <person name="Albersmeier A."/>
            <person name="Kalinowski J."/>
            <person name="Ruckert C."/>
        </authorList>
    </citation>
    <scope>NUCLEOTIDE SEQUENCE</scope>
    <source>
        <strain evidence="2">CCM 8711</strain>
    </source>
</reference>
<proteinExistence type="predicted"/>